<evidence type="ECO:0000313" key="3">
    <source>
        <dbReference type="EMBL" id="KAI0303322.1"/>
    </source>
</evidence>
<proteinExistence type="predicted"/>
<feature type="domain" description="DUF6699" evidence="2">
    <location>
        <begin position="273"/>
        <end position="405"/>
    </location>
</feature>
<evidence type="ECO:0000256" key="1">
    <source>
        <dbReference type="SAM" id="MobiDB-lite"/>
    </source>
</evidence>
<dbReference type="InterPro" id="IPR046522">
    <property type="entry name" value="DUF6699"/>
</dbReference>
<feature type="compositionally biased region" description="Low complexity" evidence="1">
    <location>
        <begin position="24"/>
        <end position="40"/>
    </location>
</feature>
<feature type="region of interest" description="Disordered" evidence="1">
    <location>
        <begin position="1"/>
        <end position="45"/>
    </location>
</feature>
<organism evidence="3 4">
    <name type="scientific">Multifurca ochricompacta</name>
    <dbReference type="NCBI Taxonomy" id="376703"/>
    <lineage>
        <taxon>Eukaryota</taxon>
        <taxon>Fungi</taxon>
        <taxon>Dikarya</taxon>
        <taxon>Basidiomycota</taxon>
        <taxon>Agaricomycotina</taxon>
        <taxon>Agaricomycetes</taxon>
        <taxon>Russulales</taxon>
        <taxon>Russulaceae</taxon>
        <taxon>Multifurca</taxon>
    </lineage>
</organism>
<comment type="caution">
    <text evidence="3">The sequence shown here is derived from an EMBL/GenBank/DDBJ whole genome shotgun (WGS) entry which is preliminary data.</text>
</comment>
<dbReference type="EMBL" id="WTXG01000009">
    <property type="protein sequence ID" value="KAI0303322.1"/>
    <property type="molecule type" value="Genomic_DNA"/>
</dbReference>
<dbReference type="AlphaFoldDB" id="A0AAD4M764"/>
<sequence length="494" mass="53070">MPDSEPATPFIPPRPDIGSPAGNSPAVLPSVVPMSPSQSSTLSPNAFYSPYTGTPFIPSPMAPPGSYYLPTVQLPDGAPLPPLHHAPGHPPSSQSHPSGVSADWIGPTTGLQPTAYATPYPSHAGLAPSPWAGPMSTPFAGFGAFAPPLPPTNPPGSYAPHPTAHLPQGYGVPYATPAPQFAIPHGYPMAYATPAWVPAPMAYPPPGPPPPAAPPRQPERLTRAERYDKIGHFAAGPHYGPVLEPLLIKAVGATLQINPLLLPVGDDEERAHLRWNMLFSTAHCHRSTDPSHRSWSNGRQEPATFPRLTELRLISQVAPWILDIHATSPAIGVTCGDVIEQLSEHLQKRLRKEDYEGASGVKRRAIRDAYHHNRSRNAGVPGGQLGDGLKALDWLGIHTMFGGVQLNENFVLDRFNVVIPCMLELVCVERPLIGEEDEEDGAARGNIVGICPRLVLQVVRMATPHQGLEVHKVAARRPRIHALRDDLILISFSS</sequence>
<evidence type="ECO:0000259" key="2">
    <source>
        <dbReference type="Pfam" id="PF20415"/>
    </source>
</evidence>
<keyword evidence="4" id="KW-1185">Reference proteome</keyword>
<accession>A0AAD4M764</accession>
<protein>
    <recommendedName>
        <fullName evidence="2">DUF6699 domain-containing protein</fullName>
    </recommendedName>
</protein>
<dbReference type="Proteomes" id="UP001203297">
    <property type="component" value="Unassembled WGS sequence"/>
</dbReference>
<dbReference type="Pfam" id="PF20415">
    <property type="entry name" value="DUF6699"/>
    <property type="match status" value="1"/>
</dbReference>
<name>A0AAD4M764_9AGAM</name>
<evidence type="ECO:0000313" key="4">
    <source>
        <dbReference type="Proteomes" id="UP001203297"/>
    </source>
</evidence>
<feature type="region of interest" description="Disordered" evidence="1">
    <location>
        <begin position="78"/>
        <end position="107"/>
    </location>
</feature>
<gene>
    <name evidence="3" type="ORF">B0F90DRAFT_1816159</name>
</gene>
<feature type="compositionally biased region" description="Pro residues" evidence="1">
    <location>
        <begin position="78"/>
        <end position="90"/>
    </location>
</feature>
<reference evidence="3" key="1">
    <citation type="journal article" date="2022" name="New Phytol.">
        <title>Evolutionary transition to the ectomycorrhizal habit in the genomes of a hyperdiverse lineage of mushroom-forming fungi.</title>
        <authorList>
            <person name="Looney B."/>
            <person name="Miyauchi S."/>
            <person name="Morin E."/>
            <person name="Drula E."/>
            <person name="Courty P.E."/>
            <person name="Kohler A."/>
            <person name="Kuo A."/>
            <person name="LaButti K."/>
            <person name="Pangilinan J."/>
            <person name="Lipzen A."/>
            <person name="Riley R."/>
            <person name="Andreopoulos W."/>
            <person name="He G."/>
            <person name="Johnson J."/>
            <person name="Nolan M."/>
            <person name="Tritt A."/>
            <person name="Barry K.W."/>
            <person name="Grigoriev I.V."/>
            <person name="Nagy L.G."/>
            <person name="Hibbett D."/>
            <person name="Henrissat B."/>
            <person name="Matheny P.B."/>
            <person name="Labbe J."/>
            <person name="Martin F.M."/>
        </authorList>
    </citation>
    <scope>NUCLEOTIDE SEQUENCE</scope>
    <source>
        <strain evidence="3">BPL690</strain>
    </source>
</reference>